<dbReference type="RefSeq" id="WP_039689233.1">
    <property type="nucleotide sequence ID" value="NZ_CP009302.1"/>
</dbReference>
<evidence type="ECO:0000259" key="2">
    <source>
        <dbReference type="Pfam" id="PF05872"/>
    </source>
</evidence>
<dbReference type="SUPFAM" id="SSF52540">
    <property type="entry name" value="P-loop containing nucleoside triphosphate hydrolases"/>
    <property type="match status" value="1"/>
</dbReference>
<dbReference type="EMBL" id="CP009302">
    <property type="protein sequence ID" value="AJC12137.1"/>
    <property type="molecule type" value="Genomic_DNA"/>
</dbReference>
<evidence type="ECO:0000256" key="1">
    <source>
        <dbReference type="SAM" id="MobiDB-lite"/>
    </source>
</evidence>
<dbReference type="InterPro" id="IPR027417">
    <property type="entry name" value="P-loop_NTPase"/>
</dbReference>
<dbReference type="Proteomes" id="UP000031121">
    <property type="component" value="Chromosome"/>
</dbReference>
<keyword evidence="3" id="KW-0067">ATP-binding</keyword>
<sequence length="540" mass="58247">MYVEGKLRIGMGEAPVEMLPNMANRHGLVAGATGTGKTVTVKTIIQSMSDAGIPTFVADVKGDVSGIAVAGEASEKLVARLAALGIENYDFHACPVSFWDVFGEGGAPVRTTVTEMGPVLIARLLDLNEVQQGVLNIVFHIADDQGMLLLDLKDLRSMLAYVSEHASDYTATYGNVTGQTIGAIQRALLQLEDAGGDVFFGEPALNIADWIRTDSDGKGVVNILDCVKLAQQPLLYSTFLLWMLTELYELLPEAGDLDKPKICFFFDEAHLLFNSAPAALLEKVEQVVKLIRSKGVGVYFITQNPSDISSAVLAQLGNRVQHALRAYTPAELKSIKAAAESFRENPAFDTQQAITELATGEALISFLDEDGRPAIVQRAKVIAPACSMGAAPDADKRYLIDNSEFKMKYGTPVDRESAYEVLAGKAVEAAAEAERLAAEEAQRKLDEEEAKRAEKEAEAAAKRAEREAAAEQRRAEREAAAAERKAEREAEAQRKAERKAAEQNERLIKNVAAAALTSVSRSLGTGLARNLLGALKKGLK</sequence>
<dbReference type="PANTHER" id="PTHR30121">
    <property type="entry name" value="UNCHARACTERIZED PROTEIN YJGR-RELATED"/>
    <property type="match status" value="1"/>
</dbReference>
<evidence type="ECO:0000313" key="4">
    <source>
        <dbReference type="Proteomes" id="UP000031121"/>
    </source>
</evidence>
<organism evidence="3 4">
    <name type="scientific">Berryella intestinalis</name>
    <dbReference type="NCBI Taxonomy" id="1531429"/>
    <lineage>
        <taxon>Bacteria</taxon>
        <taxon>Bacillati</taxon>
        <taxon>Actinomycetota</taxon>
        <taxon>Coriobacteriia</taxon>
        <taxon>Eggerthellales</taxon>
        <taxon>Eggerthellaceae</taxon>
        <taxon>Berryella</taxon>
    </lineage>
</organism>
<name>A0A0A8BAI2_9ACTN</name>
<feature type="region of interest" description="Disordered" evidence="1">
    <location>
        <begin position="447"/>
        <end position="503"/>
    </location>
</feature>
<feature type="domain" description="Helicase HerA-like C-terminal" evidence="2">
    <location>
        <begin position="13"/>
        <end position="484"/>
    </location>
</feature>
<dbReference type="OrthoDB" id="9758751at2"/>
<gene>
    <name evidence="3" type="ORF">JI75_05105</name>
</gene>
<reference evidence="4" key="1">
    <citation type="submission" date="2014-08" db="EMBL/GenBank/DDBJ databases">
        <title>Coriobacteriaceae sp. complete genome.</title>
        <authorList>
            <person name="Looft T."/>
            <person name="Bayles D.O."/>
            <person name="Stanton T.B."/>
        </authorList>
    </citation>
    <scope>NUCLEOTIDE SEQUENCE [LARGE SCALE GENOMIC DNA]</scope>
    <source>
        <strain evidence="4">68-1-3</strain>
    </source>
</reference>
<dbReference type="KEGG" id="cbac:JI75_05105"/>
<accession>A0A0A8BAI2</accession>
<dbReference type="PANTHER" id="PTHR30121:SF6">
    <property type="entry name" value="SLR6007 PROTEIN"/>
    <property type="match status" value="1"/>
</dbReference>
<dbReference type="STRING" id="1531429.JI75_05105"/>
<dbReference type="HOGENOM" id="CLU_028164_1_1_11"/>
<dbReference type="AlphaFoldDB" id="A0A0A8BAI2"/>
<evidence type="ECO:0000313" key="3">
    <source>
        <dbReference type="EMBL" id="AJC12137.1"/>
    </source>
</evidence>
<keyword evidence="3" id="KW-0547">Nucleotide-binding</keyword>
<reference evidence="3 4" key="2">
    <citation type="journal article" date="2015" name="Genome Announc.">
        <title>Complete Genome Sequence of Coriobacteriaceae Strain 68-1-3, a Novel Mucus-Degrading Isolate from the Swine Intestinal Tract.</title>
        <authorList>
            <person name="Looft T."/>
            <person name="Bayles D.O."/>
            <person name="Alt D.P."/>
            <person name="Stanton T.B."/>
        </authorList>
    </citation>
    <scope>NUCLEOTIDE SEQUENCE [LARGE SCALE GENOMIC DNA]</scope>
    <source>
        <strain evidence="3 4">68-1-3</strain>
    </source>
</reference>
<dbReference type="InterPro" id="IPR051162">
    <property type="entry name" value="T4SS_component"/>
</dbReference>
<dbReference type="GO" id="GO:0005524">
    <property type="term" value="F:ATP binding"/>
    <property type="evidence" value="ECO:0007669"/>
    <property type="project" value="UniProtKB-KW"/>
</dbReference>
<protein>
    <submittedName>
        <fullName evidence="3">ATP-binding protein</fullName>
    </submittedName>
</protein>
<dbReference type="InterPro" id="IPR033186">
    <property type="entry name" value="HerA_C"/>
</dbReference>
<proteinExistence type="predicted"/>
<dbReference type="CDD" id="cd01127">
    <property type="entry name" value="TrwB_TraG_TraD_VirD4"/>
    <property type="match status" value="1"/>
</dbReference>
<dbReference type="Gene3D" id="3.40.50.300">
    <property type="entry name" value="P-loop containing nucleotide triphosphate hydrolases"/>
    <property type="match status" value="2"/>
</dbReference>
<keyword evidence="4" id="KW-1185">Reference proteome</keyword>
<dbReference type="Pfam" id="PF05872">
    <property type="entry name" value="HerA_C"/>
    <property type="match status" value="1"/>
</dbReference>